<comment type="similarity">
    <text evidence="1">Belongs to the metallo-dependent hydrolases superfamily. Peptidase M19 family.</text>
</comment>
<evidence type="ECO:0000256" key="1">
    <source>
        <dbReference type="RuleBase" id="RU341113"/>
    </source>
</evidence>
<accession>A0A4R0R7M4</accession>
<keyword evidence="1" id="KW-0482">Metalloprotease</keyword>
<protein>
    <recommendedName>
        <fullName evidence="1">Dipeptidase</fullName>
        <ecNumber evidence="1">3.4.13.19</ecNumber>
    </recommendedName>
</protein>
<evidence type="ECO:0000256" key="3">
    <source>
        <dbReference type="SAM" id="Phobius"/>
    </source>
</evidence>
<evidence type="ECO:0000313" key="5">
    <source>
        <dbReference type="Proteomes" id="UP000292702"/>
    </source>
</evidence>
<dbReference type="EC" id="3.4.13.19" evidence="1"/>
<comment type="catalytic activity">
    <reaction evidence="1">
        <text>an L-aminoacyl-L-amino acid + H2O = 2 an L-alpha-amino acid</text>
        <dbReference type="Rhea" id="RHEA:48940"/>
        <dbReference type="ChEBI" id="CHEBI:15377"/>
        <dbReference type="ChEBI" id="CHEBI:59869"/>
        <dbReference type="ChEBI" id="CHEBI:77460"/>
        <dbReference type="EC" id="3.4.13.19"/>
    </reaction>
</comment>
<dbReference type="PANTHER" id="PTHR10443">
    <property type="entry name" value="MICROSOMAL DIPEPTIDASE"/>
    <property type="match status" value="1"/>
</dbReference>
<comment type="cofactor">
    <cofactor evidence="1">
        <name>Zn(2+)</name>
        <dbReference type="ChEBI" id="CHEBI:29105"/>
    </cofactor>
</comment>
<dbReference type="Proteomes" id="UP000292702">
    <property type="component" value="Unassembled WGS sequence"/>
</dbReference>
<feature type="region of interest" description="Disordered" evidence="2">
    <location>
        <begin position="1"/>
        <end position="25"/>
    </location>
</feature>
<dbReference type="Pfam" id="PF01244">
    <property type="entry name" value="Peptidase_M19"/>
    <property type="match status" value="2"/>
</dbReference>
<sequence>MSTQHSNGEQAPLLRRGPTANKEQPPVHRSVRAIIYGVLTVIFVVGLIVVSVFWEEVGGIVGEFPKDPEQAARRLLKIAPIIDGHIDLPLVAREEYANNASWLDLEKEVNGHVDIPRLKKGQVGGFFWSAYVACPTDEATFELALTSQQIKTAIGRGRIASLLGIEGGHQLGNSIAVLRQLYLLGVRYVTLTHVCHNAFADSNGVQPGIIPRWNGLSSLGVSLIHEMNRIGMLVDLSHTSDETARQALKLTQAPVIWSHSSSRAVHDVPRNVPDDILAMIGTDAPGKVDAVVMVNFNPPFVANPGNATVQTVADHIDHIAEIAGKNHVGLGSDYDGIAETPKGLEDVSKYPALIAELFRRGWTRFELAGLTGRNLLRVMDGAERVAQELQDLGTEPSYDIYDKRKDVGTRIDL</sequence>
<feature type="transmembrane region" description="Helical" evidence="3">
    <location>
        <begin position="33"/>
        <end position="54"/>
    </location>
</feature>
<evidence type="ECO:0000313" key="4">
    <source>
        <dbReference type="EMBL" id="TCD62476.1"/>
    </source>
</evidence>
<keyword evidence="3" id="KW-0472">Membrane</keyword>
<name>A0A4R0R7M4_9APHY</name>
<reference evidence="4 5" key="1">
    <citation type="submission" date="2018-11" db="EMBL/GenBank/DDBJ databases">
        <title>Genome assembly of Steccherinum ochraceum LE-BIN_3174, the white-rot fungus of the Steccherinaceae family (The Residual Polyporoid clade, Polyporales, Basidiomycota).</title>
        <authorList>
            <person name="Fedorova T.V."/>
            <person name="Glazunova O.A."/>
            <person name="Landesman E.O."/>
            <person name="Moiseenko K.V."/>
            <person name="Psurtseva N.V."/>
            <person name="Savinova O.S."/>
            <person name="Shakhova N.V."/>
            <person name="Tyazhelova T.V."/>
            <person name="Vasina D.V."/>
        </authorList>
    </citation>
    <scope>NUCLEOTIDE SEQUENCE [LARGE SCALE GENOMIC DNA]</scope>
    <source>
        <strain evidence="4 5">LE-BIN_3174</strain>
    </source>
</reference>
<keyword evidence="1" id="KW-0862">Zinc</keyword>
<organism evidence="4 5">
    <name type="scientific">Steccherinum ochraceum</name>
    <dbReference type="NCBI Taxonomy" id="92696"/>
    <lineage>
        <taxon>Eukaryota</taxon>
        <taxon>Fungi</taxon>
        <taxon>Dikarya</taxon>
        <taxon>Basidiomycota</taxon>
        <taxon>Agaricomycotina</taxon>
        <taxon>Agaricomycetes</taxon>
        <taxon>Polyporales</taxon>
        <taxon>Steccherinaceae</taxon>
        <taxon>Steccherinum</taxon>
    </lineage>
</organism>
<keyword evidence="1" id="KW-0224">Dipeptidase</keyword>
<keyword evidence="1" id="KW-0645">Protease</keyword>
<dbReference type="InterPro" id="IPR032466">
    <property type="entry name" value="Metal_Hydrolase"/>
</dbReference>
<comment type="caution">
    <text evidence="4">The sequence shown here is derived from an EMBL/GenBank/DDBJ whole genome shotgun (WGS) entry which is preliminary data.</text>
</comment>
<dbReference type="PROSITE" id="PS51365">
    <property type="entry name" value="RENAL_DIPEPTIDASE_2"/>
    <property type="match status" value="1"/>
</dbReference>
<keyword evidence="5" id="KW-1185">Reference proteome</keyword>
<dbReference type="PROSITE" id="PS00869">
    <property type="entry name" value="RENAL_DIPEPTIDASE_1"/>
    <property type="match status" value="1"/>
</dbReference>
<gene>
    <name evidence="4" type="ORF">EIP91_006824</name>
</gene>
<dbReference type="CDD" id="cd01301">
    <property type="entry name" value="rDP_like"/>
    <property type="match status" value="1"/>
</dbReference>
<dbReference type="InterPro" id="IPR000180">
    <property type="entry name" value="Dipep_AS"/>
</dbReference>
<dbReference type="SUPFAM" id="SSF51556">
    <property type="entry name" value="Metallo-dependent hydrolases"/>
    <property type="match status" value="1"/>
</dbReference>
<evidence type="ECO:0000256" key="2">
    <source>
        <dbReference type="SAM" id="MobiDB-lite"/>
    </source>
</evidence>
<dbReference type="GO" id="GO:0046872">
    <property type="term" value="F:metal ion binding"/>
    <property type="evidence" value="ECO:0007669"/>
    <property type="project" value="UniProtKB-UniRule"/>
</dbReference>
<keyword evidence="1" id="KW-0479">Metal-binding</keyword>
<dbReference type="InterPro" id="IPR008257">
    <property type="entry name" value="Pept_M19"/>
</dbReference>
<dbReference type="PANTHER" id="PTHR10443:SF12">
    <property type="entry name" value="DIPEPTIDASE"/>
    <property type="match status" value="1"/>
</dbReference>
<keyword evidence="3" id="KW-0812">Transmembrane</keyword>
<dbReference type="AlphaFoldDB" id="A0A4R0R7M4"/>
<dbReference type="STRING" id="92696.A0A4R0R7M4"/>
<keyword evidence="3" id="KW-1133">Transmembrane helix</keyword>
<dbReference type="GO" id="GO:0006508">
    <property type="term" value="P:proteolysis"/>
    <property type="evidence" value="ECO:0007669"/>
    <property type="project" value="UniProtKB-KW"/>
</dbReference>
<keyword evidence="1" id="KW-0378">Hydrolase</keyword>
<dbReference type="Gene3D" id="3.20.20.140">
    <property type="entry name" value="Metal-dependent hydrolases"/>
    <property type="match status" value="1"/>
</dbReference>
<dbReference type="GO" id="GO:0070573">
    <property type="term" value="F:metallodipeptidase activity"/>
    <property type="evidence" value="ECO:0007669"/>
    <property type="project" value="InterPro"/>
</dbReference>
<proteinExistence type="inferred from homology"/>
<dbReference type="OrthoDB" id="445695at2759"/>
<dbReference type="EMBL" id="RWJN01000368">
    <property type="protein sequence ID" value="TCD62476.1"/>
    <property type="molecule type" value="Genomic_DNA"/>
</dbReference>